<evidence type="ECO:0000313" key="14">
    <source>
        <dbReference type="EMBL" id="KAF7709692.1"/>
    </source>
</evidence>
<dbReference type="InterPro" id="IPR018097">
    <property type="entry name" value="EGF_Ca-bd_CS"/>
</dbReference>
<feature type="domain" description="EGF-like" evidence="13">
    <location>
        <begin position="623"/>
        <end position="662"/>
    </location>
</feature>
<keyword evidence="5" id="KW-0677">Repeat</keyword>
<dbReference type="GO" id="GO:0005509">
    <property type="term" value="F:calcium ion binding"/>
    <property type="evidence" value="ECO:0007669"/>
    <property type="project" value="InterPro"/>
</dbReference>
<dbReference type="InterPro" id="IPR000742">
    <property type="entry name" value="EGF"/>
</dbReference>
<comment type="caution">
    <text evidence="14">The sequence shown here is derived from an EMBL/GenBank/DDBJ whole genome shotgun (WGS) entry which is preliminary data.</text>
</comment>
<dbReference type="PROSITE" id="PS50026">
    <property type="entry name" value="EGF_3"/>
    <property type="match status" value="2"/>
</dbReference>
<dbReference type="GO" id="GO:0005886">
    <property type="term" value="C:plasma membrane"/>
    <property type="evidence" value="ECO:0007669"/>
    <property type="project" value="UniProtKB-SubCell"/>
</dbReference>
<keyword evidence="11" id="KW-1133">Transmembrane helix</keyword>
<protein>
    <recommendedName>
        <fullName evidence="13">EGF-like domain-containing protein</fullName>
    </recommendedName>
</protein>
<dbReference type="InterPro" id="IPR049883">
    <property type="entry name" value="NOTCH1_EGF-like"/>
</dbReference>
<dbReference type="SUPFAM" id="SSF57196">
    <property type="entry name" value="EGF/Laminin"/>
    <property type="match status" value="2"/>
</dbReference>
<dbReference type="PROSITE" id="PS00010">
    <property type="entry name" value="ASX_HYDROXYL"/>
    <property type="match status" value="1"/>
</dbReference>
<accession>A0A8T0BQU4</accession>
<feature type="disulfide bond" evidence="9">
    <location>
        <begin position="611"/>
        <end position="620"/>
    </location>
</feature>
<dbReference type="Pfam" id="PF07645">
    <property type="entry name" value="EGF_CA"/>
    <property type="match status" value="1"/>
</dbReference>
<dbReference type="PANTHER" id="PTHR24037">
    <property type="entry name" value="HEART DEVELOPMENT PROTEIN WITH EGF-LIKE DOMAINS 1"/>
    <property type="match status" value="1"/>
</dbReference>
<feature type="compositionally biased region" description="Polar residues" evidence="10">
    <location>
        <begin position="271"/>
        <end position="303"/>
    </location>
</feature>
<evidence type="ECO:0000256" key="11">
    <source>
        <dbReference type="SAM" id="Phobius"/>
    </source>
</evidence>
<comment type="caution">
    <text evidence="9">Lacks conserved residue(s) required for the propagation of feature annotation.</text>
</comment>
<feature type="compositionally biased region" description="Polar residues" evidence="10">
    <location>
        <begin position="386"/>
        <end position="422"/>
    </location>
</feature>
<evidence type="ECO:0000256" key="1">
    <source>
        <dbReference type="ARBA" id="ARBA00004236"/>
    </source>
</evidence>
<evidence type="ECO:0000313" key="15">
    <source>
        <dbReference type="Proteomes" id="UP000606274"/>
    </source>
</evidence>
<dbReference type="Gene3D" id="2.10.25.10">
    <property type="entry name" value="Laminin"/>
    <property type="match status" value="2"/>
</dbReference>
<feature type="chain" id="PRO_5035894624" description="EGF-like domain-containing protein" evidence="12">
    <location>
        <begin position="30"/>
        <end position="964"/>
    </location>
</feature>
<evidence type="ECO:0000256" key="2">
    <source>
        <dbReference type="ARBA" id="ARBA00022475"/>
    </source>
</evidence>
<name>A0A8T0BQU4_SILME</name>
<evidence type="ECO:0000256" key="8">
    <source>
        <dbReference type="ARBA" id="ARBA00023180"/>
    </source>
</evidence>
<keyword evidence="15" id="KW-1185">Reference proteome</keyword>
<evidence type="ECO:0000256" key="10">
    <source>
        <dbReference type="SAM" id="MobiDB-lite"/>
    </source>
</evidence>
<keyword evidence="2" id="KW-1003">Cell membrane</keyword>
<keyword evidence="6 11" id="KW-0472">Membrane</keyword>
<evidence type="ECO:0000256" key="7">
    <source>
        <dbReference type="ARBA" id="ARBA00023157"/>
    </source>
</evidence>
<dbReference type="EMBL" id="JABFDY010000003">
    <property type="protein sequence ID" value="KAF7709692.1"/>
    <property type="molecule type" value="Genomic_DNA"/>
</dbReference>
<feature type="region of interest" description="Disordered" evidence="10">
    <location>
        <begin position="212"/>
        <end position="235"/>
    </location>
</feature>
<evidence type="ECO:0000259" key="13">
    <source>
        <dbReference type="PROSITE" id="PS50026"/>
    </source>
</evidence>
<evidence type="ECO:0000256" key="9">
    <source>
        <dbReference type="PROSITE-ProRule" id="PRU00076"/>
    </source>
</evidence>
<feature type="transmembrane region" description="Helical" evidence="11">
    <location>
        <begin position="836"/>
        <end position="857"/>
    </location>
</feature>
<feature type="compositionally biased region" description="Basic and acidic residues" evidence="10">
    <location>
        <begin position="374"/>
        <end position="385"/>
    </location>
</feature>
<dbReference type="Proteomes" id="UP000606274">
    <property type="component" value="Unassembled WGS sequence"/>
</dbReference>
<keyword evidence="4 12" id="KW-0732">Signal</keyword>
<reference evidence="14" key="1">
    <citation type="submission" date="2020-08" db="EMBL/GenBank/DDBJ databases">
        <title>Chromosome-level assembly of Southern catfish (Silurus meridionalis) provides insights into visual adaptation to the nocturnal and benthic lifestyles.</title>
        <authorList>
            <person name="Zhang Y."/>
            <person name="Wang D."/>
            <person name="Peng Z."/>
        </authorList>
    </citation>
    <scope>NUCLEOTIDE SEQUENCE</scope>
    <source>
        <strain evidence="14">SWU-2019-XX</strain>
        <tissue evidence="14">Muscle</tissue>
    </source>
</reference>
<feature type="region of interest" description="Disordered" evidence="10">
    <location>
        <begin position="271"/>
        <end position="309"/>
    </location>
</feature>
<feature type="region of interest" description="Disordered" evidence="10">
    <location>
        <begin position="352"/>
        <end position="510"/>
    </location>
</feature>
<dbReference type="OrthoDB" id="9946171at2759"/>
<feature type="region of interest" description="Disordered" evidence="10">
    <location>
        <begin position="44"/>
        <end position="105"/>
    </location>
</feature>
<keyword evidence="8" id="KW-0325">Glycoprotein</keyword>
<dbReference type="PANTHER" id="PTHR24037:SF3">
    <property type="entry name" value="PROTEIN HEG HOMOLOG 1"/>
    <property type="match status" value="1"/>
</dbReference>
<dbReference type="SMART" id="SM00179">
    <property type="entry name" value="EGF_CA"/>
    <property type="match status" value="3"/>
</dbReference>
<feature type="compositionally biased region" description="Polar residues" evidence="10">
    <location>
        <begin position="499"/>
        <end position="510"/>
    </location>
</feature>
<organism evidence="14 15">
    <name type="scientific">Silurus meridionalis</name>
    <name type="common">Southern catfish</name>
    <name type="synonym">Silurus soldatovi meridionalis</name>
    <dbReference type="NCBI Taxonomy" id="175797"/>
    <lineage>
        <taxon>Eukaryota</taxon>
        <taxon>Metazoa</taxon>
        <taxon>Chordata</taxon>
        <taxon>Craniata</taxon>
        <taxon>Vertebrata</taxon>
        <taxon>Euteleostomi</taxon>
        <taxon>Actinopterygii</taxon>
        <taxon>Neopterygii</taxon>
        <taxon>Teleostei</taxon>
        <taxon>Ostariophysi</taxon>
        <taxon>Siluriformes</taxon>
        <taxon>Siluridae</taxon>
        <taxon>Silurus</taxon>
    </lineage>
</organism>
<dbReference type="PROSITE" id="PS01187">
    <property type="entry name" value="EGF_CA"/>
    <property type="match status" value="1"/>
</dbReference>
<sequence length="964" mass="104992">MEARGSGRIRGLVFVVVLGLCKVPAGGSADSSSVTETYLSAGTEDLEQSTDFPTSSRAVIGGGTTRLGYSATPESSDLHTSFSERETHTGNPTTDQDSSSKVMESWTTQNRSAMSTELPDSSPVISTNTVTEWKDPSTTANITDANKVAEEWPPVSEFRTVRDLTVTKLTEQEHIDQDTTESTESNTDSAYISTTDCRAGECALLSITSNSTSSYVEGSSSPETAPHASTGQLEKTDVTQYMEYTEDTSHSEATSEDFSTNVTQKEVFNTEVSPGSEITQSHTRQPTVTGTDFESMPKTSNPSSTPPLIVINSSVSEMDSTSDFSTNQMFYTNSSSSSSSISPFVLTDNTPYTNVSHQDSETTDAPIGHVSTSSDEKPDEPKTFMEETTISSLTTAPFTAWDMTTSVDESKSTQQTLVSQTDNHPEPTEALSTAAGPLTHVPPIKEEDTHKTSTVSVTSTTLDSTGTTATHTTQQFQTSTTPEAYSTTHSTLSSTETTQKITPTSEQQHTTNLTATPFPLASSSQSGVGATDVSTLHFETSTATPSSTSANSQHTTAFYTKSIVTTSTAVITTGKRAETEASTTPDHMCRHHICANGGKCVLTSDGYRCDCLPAWRGENCTEDVDECVSSPCPQDSVCVNTRGSFSCDCALGYDLQDGRSCTQTKTFLGIFSVNTSLHESHREILKLLNDSLFNLPGYRRSTLLMDRLHILAVNMFSMSANVTSIDIFHRIQMSLQYCNKPQSHCSLKHQHRLMYQMGSLCSVQKNRCDTQYAVCNDTDGTPYCQCHEGYFKKNTEDSTCRDCGDGFKLVNGTCMECPFGFGGFNCNNFYGLIAKVVSPAAGGLLLIVIIALIITCCRKDKNDINKIIFKSGDLQMSPYGEFPKSNRVSMEWGRETIEMQENGSTKNLLQMTDIYYSPALRNADLERNGLYPFSGLPGSRHSCIYPAQWNPSFISDDSRRRDYF</sequence>
<dbReference type="SMART" id="SM00181">
    <property type="entry name" value="EGF"/>
    <property type="match status" value="3"/>
</dbReference>
<evidence type="ECO:0000256" key="4">
    <source>
        <dbReference type="ARBA" id="ARBA00022729"/>
    </source>
</evidence>
<feature type="compositionally biased region" description="Polar residues" evidence="10">
    <location>
        <begin position="89"/>
        <end position="105"/>
    </location>
</feature>
<gene>
    <name evidence="14" type="ORF">HF521_016542</name>
</gene>
<keyword evidence="7 9" id="KW-1015">Disulfide bond</keyword>
<comment type="subcellular location">
    <subcellularLocation>
        <location evidence="1">Cell membrane</location>
    </subcellularLocation>
</comment>
<feature type="compositionally biased region" description="Polar residues" evidence="10">
    <location>
        <begin position="72"/>
        <end position="81"/>
    </location>
</feature>
<proteinExistence type="predicted"/>
<keyword evidence="11" id="KW-0812">Transmembrane</keyword>
<evidence type="ECO:0000256" key="5">
    <source>
        <dbReference type="ARBA" id="ARBA00022737"/>
    </source>
</evidence>
<dbReference type="InterPro" id="IPR001881">
    <property type="entry name" value="EGF-like_Ca-bd_dom"/>
</dbReference>
<feature type="compositionally biased region" description="Low complexity" evidence="10">
    <location>
        <begin position="452"/>
        <end position="498"/>
    </location>
</feature>
<dbReference type="GO" id="GO:0007507">
    <property type="term" value="P:heart development"/>
    <property type="evidence" value="ECO:0007669"/>
    <property type="project" value="TreeGrafter"/>
</dbReference>
<feature type="domain" description="EGF-like" evidence="13">
    <location>
        <begin position="585"/>
        <end position="621"/>
    </location>
</feature>
<evidence type="ECO:0000256" key="12">
    <source>
        <dbReference type="SAM" id="SignalP"/>
    </source>
</evidence>
<dbReference type="PROSITE" id="PS00022">
    <property type="entry name" value="EGF_1"/>
    <property type="match status" value="1"/>
</dbReference>
<evidence type="ECO:0000256" key="6">
    <source>
        <dbReference type="ARBA" id="ARBA00023136"/>
    </source>
</evidence>
<evidence type="ECO:0000256" key="3">
    <source>
        <dbReference type="ARBA" id="ARBA00022536"/>
    </source>
</evidence>
<feature type="signal peptide" evidence="12">
    <location>
        <begin position="1"/>
        <end position="29"/>
    </location>
</feature>
<feature type="compositionally biased region" description="Polar residues" evidence="10">
    <location>
        <begin position="212"/>
        <end position="233"/>
    </location>
</feature>
<dbReference type="AlphaFoldDB" id="A0A8T0BQU4"/>
<dbReference type="InterPro" id="IPR000152">
    <property type="entry name" value="EGF-type_Asp/Asn_hydroxyl_site"/>
</dbReference>
<dbReference type="FunFam" id="2.10.25.10:FF:000610">
    <property type="entry name" value="protein HEG homolog 1 isoform X1"/>
    <property type="match status" value="1"/>
</dbReference>
<dbReference type="PROSITE" id="PS01186">
    <property type="entry name" value="EGF_2"/>
    <property type="match status" value="1"/>
</dbReference>
<keyword evidence="3 9" id="KW-0245">EGF-like domain</keyword>
<dbReference type="CDD" id="cd00054">
    <property type="entry name" value="EGF_CA"/>
    <property type="match status" value="2"/>
</dbReference>